<dbReference type="Proteomes" id="UP000325081">
    <property type="component" value="Unassembled WGS sequence"/>
</dbReference>
<dbReference type="PANTHER" id="PTHR34568:SF4">
    <property type="entry name" value="OS02G0638000 PROTEIN"/>
    <property type="match status" value="1"/>
</dbReference>
<dbReference type="InterPro" id="IPR058942">
    <property type="entry name" value="AT3G52170-like"/>
</dbReference>
<proteinExistence type="predicted"/>
<dbReference type="OrthoDB" id="1930826at2759"/>
<gene>
    <name evidence="3" type="ORF">STAS_16830</name>
</gene>
<dbReference type="PANTHER" id="PTHR34568">
    <property type="entry name" value="RRM DOMAIN-CONTAINING PROTEIN"/>
    <property type="match status" value="1"/>
</dbReference>
<feature type="compositionally biased region" description="Basic and acidic residues" evidence="1">
    <location>
        <begin position="122"/>
        <end position="142"/>
    </location>
</feature>
<feature type="compositionally biased region" description="Basic and acidic residues" evidence="1">
    <location>
        <begin position="187"/>
        <end position="204"/>
    </location>
</feature>
<feature type="compositionally biased region" description="Basic and acidic residues" evidence="1">
    <location>
        <begin position="149"/>
        <end position="159"/>
    </location>
</feature>
<feature type="domain" description="AT3G52170-like helix-turn-helix" evidence="2">
    <location>
        <begin position="68"/>
        <end position="117"/>
    </location>
</feature>
<name>A0A5A7Q4P7_STRAF</name>
<evidence type="ECO:0000313" key="3">
    <source>
        <dbReference type="EMBL" id="GER40175.1"/>
    </source>
</evidence>
<feature type="region of interest" description="Disordered" evidence="1">
    <location>
        <begin position="122"/>
        <end position="204"/>
    </location>
</feature>
<protein>
    <submittedName>
        <fullName evidence="3">Hydroxyproline-rich glycoprotein family protein</fullName>
    </submittedName>
</protein>
<comment type="caution">
    <text evidence="3">The sequence shown here is derived from an EMBL/GenBank/DDBJ whole genome shotgun (WGS) entry which is preliminary data.</text>
</comment>
<organism evidence="3 4">
    <name type="scientific">Striga asiatica</name>
    <name type="common">Asiatic witchweed</name>
    <name type="synonym">Buchnera asiatica</name>
    <dbReference type="NCBI Taxonomy" id="4170"/>
    <lineage>
        <taxon>Eukaryota</taxon>
        <taxon>Viridiplantae</taxon>
        <taxon>Streptophyta</taxon>
        <taxon>Embryophyta</taxon>
        <taxon>Tracheophyta</taxon>
        <taxon>Spermatophyta</taxon>
        <taxon>Magnoliopsida</taxon>
        <taxon>eudicotyledons</taxon>
        <taxon>Gunneridae</taxon>
        <taxon>Pentapetalae</taxon>
        <taxon>asterids</taxon>
        <taxon>lamiids</taxon>
        <taxon>Lamiales</taxon>
        <taxon>Orobanchaceae</taxon>
        <taxon>Buchnereae</taxon>
        <taxon>Striga</taxon>
    </lineage>
</organism>
<evidence type="ECO:0000259" key="2">
    <source>
        <dbReference type="Pfam" id="PF25896"/>
    </source>
</evidence>
<evidence type="ECO:0000313" key="4">
    <source>
        <dbReference type="Proteomes" id="UP000325081"/>
    </source>
</evidence>
<dbReference type="EMBL" id="BKCP01005849">
    <property type="protein sequence ID" value="GER40175.1"/>
    <property type="molecule type" value="Genomic_DNA"/>
</dbReference>
<dbReference type="InterPro" id="IPR058941">
    <property type="entry name" value="HTH_AT3G52170-like"/>
</dbReference>
<sequence>MRLIRTYSQPANIALSRRFQQSQVFKTSVTTETSNLEHGSSIQWFARSYATFASSERVETKNLRRRIPKDERKFMILRALANRYREMNAGKFPTASEAKKDVGGSFYVVRAILQELVHESKMPPVDKKEDPREKIAIEKDEISTSTGEISRDSCSEMKPDQLPQPSILVENDESKDDGIESPNPTDKPTRRELPEVPSGDVEHKTSMWQNLKSFANGFFSIWKRS</sequence>
<reference evidence="4" key="1">
    <citation type="journal article" date="2019" name="Curr. Biol.">
        <title>Genome Sequence of Striga asiatica Provides Insight into the Evolution of Plant Parasitism.</title>
        <authorList>
            <person name="Yoshida S."/>
            <person name="Kim S."/>
            <person name="Wafula E.K."/>
            <person name="Tanskanen J."/>
            <person name="Kim Y.M."/>
            <person name="Honaas L."/>
            <person name="Yang Z."/>
            <person name="Spallek T."/>
            <person name="Conn C.E."/>
            <person name="Ichihashi Y."/>
            <person name="Cheong K."/>
            <person name="Cui S."/>
            <person name="Der J.P."/>
            <person name="Gundlach H."/>
            <person name="Jiao Y."/>
            <person name="Hori C."/>
            <person name="Ishida J.K."/>
            <person name="Kasahara H."/>
            <person name="Kiba T."/>
            <person name="Kim M.S."/>
            <person name="Koo N."/>
            <person name="Laohavisit A."/>
            <person name="Lee Y.H."/>
            <person name="Lumba S."/>
            <person name="McCourt P."/>
            <person name="Mortimer J.C."/>
            <person name="Mutuku J.M."/>
            <person name="Nomura T."/>
            <person name="Sasaki-Sekimoto Y."/>
            <person name="Seto Y."/>
            <person name="Wang Y."/>
            <person name="Wakatake T."/>
            <person name="Sakakibara H."/>
            <person name="Demura T."/>
            <person name="Yamaguchi S."/>
            <person name="Yoneyama K."/>
            <person name="Manabe R.I."/>
            <person name="Nelson D.C."/>
            <person name="Schulman A.H."/>
            <person name="Timko M.P."/>
            <person name="dePamphilis C.W."/>
            <person name="Choi D."/>
            <person name="Shirasu K."/>
        </authorList>
    </citation>
    <scope>NUCLEOTIDE SEQUENCE [LARGE SCALE GENOMIC DNA]</scope>
    <source>
        <strain evidence="4">cv. UVA1</strain>
    </source>
</reference>
<accession>A0A5A7Q4P7</accession>
<evidence type="ECO:0000256" key="1">
    <source>
        <dbReference type="SAM" id="MobiDB-lite"/>
    </source>
</evidence>
<dbReference type="AlphaFoldDB" id="A0A5A7Q4P7"/>
<keyword evidence="4" id="KW-1185">Reference proteome</keyword>
<dbReference type="Pfam" id="PF25896">
    <property type="entry name" value="HTH_AT3G52170"/>
    <property type="match status" value="1"/>
</dbReference>